<gene>
    <name evidence="1" type="ORF">HMPREF1544_04098</name>
</gene>
<name>S2JFP1_MUCC1</name>
<dbReference type="InParanoid" id="S2JFP1"/>
<dbReference type="EMBL" id="KE123940">
    <property type="protein sequence ID" value="EPB89106.1"/>
    <property type="molecule type" value="Genomic_DNA"/>
</dbReference>
<protein>
    <recommendedName>
        <fullName evidence="3">Nudix hydrolase domain-containing protein</fullName>
    </recommendedName>
</protein>
<dbReference type="Proteomes" id="UP000014254">
    <property type="component" value="Unassembled WGS sequence"/>
</dbReference>
<evidence type="ECO:0000313" key="1">
    <source>
        <dbReference type="EMBL" id="EPB89106.1"/>
    </source>
</evidence>
<reference evidence="2" key="1">
    <citation type="submission" date="2013-05" db="EMBL/GenBank/DDBJ databases">
        <title>The Genome sequence of Mucor circinelloides f. circinelloides 1006PhL.</title>
        <authorList>
            <consortium name="The Broad Institute Genomics Platform"/>
            <person name="Cuomo C."/>
            <person name="Earl A."/>
            <person name="Findley K."/>
            <person name="Lee S.C."/>
            <person name="Walker B."/>
            <person name="Young S."/>
            <person name="Zeng Q."/>
            <person name="Gargeya S."/>
            <person name="Fitzgerald M."/>
            <person name="Haas B."/>
            <person name="Abouelleil A."/>
            <person name="Allen A.W."/>
            <person name="Alvarado L."/>
            <person name="Arachchi H.M."/>
            <person name="Berlin A.M."/>
            <person name="Chapman S.B."/>
            <person name="Gainer-Dewar J."/>
            <person name="Goldberg J."/>
            <person name="Griggs A."/>
            <person name="Gujja S."/>
            <person name="Hansen M."/>
            <person name="Howarth C."/>
            <person name="Imamovic A."/>
            <person name="Ireland A."/>
            <person name="Larimer J."/>
            <person name="McCowan C."/>
            <person name="Murphy C."/>
            <person name="Pearson M."/>
            <person name="Poon T.W."/>
            <person name="Priest M."/>
            <person name="Roberts A."/>
            <person name="Saif S."/>
            <person name="Shea T."/>
            <person name="Sisk P."/>
            <person name="Sykes S."/>
            <person name="Wortman J."/>
            <person name="Nusbaum C."/>
            <person name="Birren B."/>
        </authorList>
    </citation>
    <scope>NUCLEOTIDE SEQUENCE [LARGE SCALE GENOMIC DNA]</scope>
    <source>
        <strain evidence="2">1006PhL</strain>
    </source>
</reference>
<dbReference type="Gene3D" id="3.90.79.10">
    <property type="entry name" value="Nucleoside Triphosphate Pyrophosphohydrolase"/>
    <property type="match status" value="1"/>
</dbReference>
<evidence type="ECO:0000313" key="2">
    <source>
        <dbReference type="Proteomes" id="UP000014254"/>
    </source>
</evidence>
<dbReference type="OrthoDB" id="185493at2759"/>
<dbReference type="SUPFAM" id="SSF55811">
    <property type="entry name" value="Nudix"/>
    <property type="match status" value="1"/>
</dbReference>
<dbReference type="OMA" id="VRCETEE"/>
<dbReference type="VEuPathDB" id="FungiDB:HMPREF1544_04098"/>
<dbReference type="eggNOG" id="ENOG502S3IU">
    <property type="taxonomic scope" value="Eukaryota"/>
</dbReference>
<sequence length="222" mass="25469">MSLSINTKGTAAKIVSEEIQHKRSVTMTTLARQPLIHVENHRYITVWNRTTEFDDGRVIQWDVVGHSTPEPTFCVVFTFDTKTKTTCILKEFAQGTNEIKYTCVAGSYDRRKHASITQAAQHELSEEALLTGGQWINLLPSDYSEDGISELKWGKNRFIPFLCLDPTKDEHPMARDAEEYMEVVHNVTIKDLKKFITRAEMMLPSVQTCWMALSYLEEHDLL</sequence>
<dbReference type="AlphaFoldDB" id="S2JFP1"/>
<organism evidence="1 2">
    <name type="scientific">Mucor circinelloides f. circinelloides (strain 1006PhL)</name>
    <name type="common">Mucormycosis agent</name>
    <name type="synonym">Calyptromyces circinelloides</name>
    <dbReference type="NCBI Taxonomy" id="1220926"/>
    <lineage>
        <taxon>Eukaryota</taxon>
        <taxon>Fungi</taxon>
        <taxon>Fungi incertae sedis</taxon>
        <taxon>Mucoromycota</taxon>
        <taxon>Mucoromycotina</taxon>
        <taxon>Mucoromycetes</taxon>
        <taxon>Mucorales</taxon>
        <taxon>Mucorineae</taxon>
        <taxon>Mucoraceae</taxon>
        <taxon>Mucor</taxon>
    </lineage>
</organism>
<keyword evidence="2" id="KW-1185">Reference proteome</keyword>
<proteinExistence type="predicted"/>
<dbReference type="InterPro" id="IPR015797">
    <property type="entry name" value="NUDIX_hydrolase-like_dom_sf"/>
</dbReference>
<evidence type="ECO:0008006" key="3">
    <source>
        <dbReference type="Google" id="ProtNLM"/>
    </source>
</evidence>
<accession>S2JFP1</accession>